<reference evidence="2 3" key="1">
    <citation type="submission" date="2023-08" db="EMBL/GenBank/DDBJ databases">
        <title>Phytohabitans sansha sp. nov., isolated from marine sediment.</title>
        <authorList>
            <person name="Zhao Y."/>
            <person name="Yi K."/>
        </authorList>
    </citation>
    <scope>NUCLEOTIDE SEQUENCE [LARGE SCALE GENOMIC DNA]</scope>
    <source>
        <strain evidence="2 3">ZYX-F-186</strain>
    </source>
</reference>
<keyword evidence="3" id="KW-1185">Reference proteome</keyword>
<feature type="region of interest" description="Disordered" evidence="1">
    <location>
        <begin position="34"/>
        <end position="66"/>
    </location>
</feature>
<dbReference type="InterPro" id="IPR032716">
    <property type="entry name" value="ACC_epsilon"/>
</dbReference>
<dbReference type="Proteomes" id="UP001230908">
    <property type="component" value="Unassembled WGS sequence"/>
</dbReference>
<organism evidence="2 3">
    <name type="scientific">Phytohabitans maris</name>
    <dbReference type="NCBI Taxonomy" id="3071409"/>
    <lineage>
        <taxon>Bacteria</taxon>
        <taxon>Bacillati</taxon>
        <taxon>Actinomycetota</taxon>
        <taxon>Actinomycetes</taxon>
        <taxon>Micromonosporales</taxon>
        <taxon>Micromonosporaceae</taxon>
    </lineage>
</organism>
<comment type="caution">
    <text evidence="2">The sequence shown here is derived from an EMBL/GenBank/DDBJ whole genome shotgun (WGS) entry which is preliminary data.</text>
</comment>
<evidence type="ECO:0000256" key="1">
    <source>
        <dbReference type="SAM" id="MobiDB-lite"/>
    </source>
</evidence>
<evidence type="ECO:0000313" key="2">
    <source>
        <dbReference type="EMBL" id="MDQ7911346.1"/>
    </source>
</evidence>
<dbReference type="RefSeq" id="WP_308718560.1">
    <property type="nucleotide sequence ID" value="NZ_JAVHUY010000079.1"/>
</dbReference>
<dbReference type="EMBL" id="JAVHUY010000079">
    <property type="protein sequence ID" value="MDQ7911346.1"/>
    <property type="molecule type" value="Genomic_DNA"/>
</dbReference>
<sequence>MSEPEPFFRVTRGLPTADELAALVGALLVRRRMPAAQPPPRTTSAWARSARPGAARDGWRSSLAPR</sequence>
<accession>A0ABU0ZWY9</accession>
<name>A0ABU0ZWY9_9ACTN</name>
<proteinExistence type="predicted"/>
<dbReference type="Pfam" id="PF13822">
    <property type="entry name" value="ACC_epsilon"/>
    <property type="match status" value="1"/>
</dbReference>
<protein>
    <submittedName>
        <fullName evidence="2">Acyl-CoA carboxylase subunit epsilon</fullName>
    </submittedName>
</protein>
<gene>
    <name evidence="2" type="ORF">RB614_43340</name>
</gene>
<evidence type="ECO:0000313" key="3">
    <source>
        <dbReference type="Proteomes" id="UP001230908"/>
    </source>
</evidence>